<gene>
    <name evidence="1" type="ORF">C7999DRAFT_17368</name>
</gene>
<dbReference type="Proteomes" id="UP001303647">
    <property type="component" value="Unassembled WGS sequence"/>
</dbReference>
<reference evidence="1" key="2">
    <citation type="submission" date="2023-05" db="EMBL/GenBank/DDBJ databases">
        <authorList>
            <consortium name="Lawrence Berkeley National Laboratory"/>
            <person name="Steindorff A."/>
            <person name="Hensen N."/>
            <person name="Bonometti L."/>
            <person name="Westerberg I."/>
            <person name="Brannstrom I.O."/>
            <person name="Guillou S."/>
            <person name="Cros-Aarteil S."/>
            <person name="Calhoun S."/>
            <person name="Haridas S."/>
            <person name="Kuo A."/>
            <person name="Mondo S."/>
            <person name="Pangilinan J."/>
            <person name="Riley R."/>
            <person name="Labutti K."/>
            <person name="Andreopoulos B."/>
            <person name="Lipzen A."/>
            <person name="Chen C."/>
            <person name="Yanf M."/>
            <person name="Daum C."/>
            <person name="Ng V."/>
            <person name="Clum A."/>
            <person name="Ohm R."/>
            <person name="Martin F."/>
            <person name="Silar P."/>
            <person name="Natvig D."/>
            <person name="Lalanne C."/>
            <person name="Gautier V."/>
            <person name="Ament-Velasquez S.L."/>
            <person name="Kruys A."/>
            <person name="Hutchinson M.I."/>
            <person name="Powell A.J."/>
            <person name="Barry K."/>
            <person name="Miller A.N."/>
            <person name="Grigoriev I.V."/>
            <person name="Debuchy R."/>
            <person name="Gladieux P."/>
            <person name="Thoren M.H."/>
            <person name="Johannesson H."/>
        </authorList>
    </citation>
    <scope>NUCLEOTIDE SEQUENCE</scope>
    <source>
        <strain evidence="1">CBS 359.72</strain>
    </source>
</reference>
<accession>A0AAN7CNN2</accession>
<keyword evidence="2" id="KW-1185">Reference proteome</keyword>
<dbReference type="AlphaFoldDB" id="A0AAN7CNN2"/>
<name>A0AAN7CNN2_9PEZI</name>
<sequence length="89" mass="10058">LNRGLKTVALRRFRASSAALGLGINDFLQATCEVYTSTVEDDRGLRDIVVKTLYKNSKWLDKEEVRDVLRGLGALTYDLVINMGQRRNV</sequence>
<reference evidence="1" key="1">
    <citation type="journal article" date="2023" name="Mol. Phylogenet. Evol.">
        <title>Genome-scale phylogeny and comparative genomics of the fungal order Sordariales.</title>
        <authorList>
            <person name="Hensen N."/>
            <person name="Bonometti L."/>
            <person name="Westerberg I."/>
            <person name="Brannstrom I.O."/>
            <person name="Guillou S."/>
            <person name="Cros-Aarteil S."/>
            <person name="Calhoun S."/>
            <person name="Haridas S."/>
            <person name="Kuo A."/>
            <person name="Mondo S."/>
            <person name="Pangilinan J."/>
            <person name="Riley R."/>
            <person name="LaButti K."/>
            <person name="Andreopoulos B."/>
            <person name="Lipzen A."/>
            <person name="Chen C."/>
            <person name="Yan M."/>
            <person name="Daum C."/>
            <person name="Ng V."/>
            <person name="Clum A."/>
            <person name="Steindorff A."/>
            <person name="Ohm R.A."/>
            <person name="Martin F."/>
            <person name="Silar P."/>
            <person name="Natvig D.O."/>
            <person name="Lalanne C."/>
            <person name="Gautier V."/>
            <person name="Ament-Velasquez S.L."/>
            <person name="Kruys A."/>
            <person name="Hutchinson M.I."/>
            <person name="Powell A.J."/>
            <person name="Barry K."/>
            <person name="Miller A.N."/>
            <person name="Grigoriev I.V."/>
            <person name="Debuchy R."/>
            <person name="Gladieux P."/>
            <person name="Hiltunen Thoren M."/>
            <person name="Johannesson H."/>
        </authorList>
    </citation>
    <scope>NUCLEOTIDE SEQUENCE</scope>
    <source>
        <strain evidence="1">CBS 359.72</strain>
    </source>
</reference>
<protein>
    <submittedName>
        <fullName evidence="1">Uncharacterized protein</fullName>
    </submittedName>
</protein>
<dbReference type="EMBL" id="MU857742">
    <property type="protein sequence ID" value="KAK4244387.1"/>
    <property type="molecule type" value="Genomic_DNA"/>
</dbReference>
<evidence type="ECO:0000313" key="1">
    <source>
        <dbReference type="EMBL" id="KAK4244387.1"/>
    </source>
</evidence>
<feature type="non-terminal residue" evidence="1">
    <location>
        <position position="1"/>
    </location>
</feature>
<proteinExistence type="predicted"/>
<comment type="caution">
    <text evidence="1">The sequence shown here is derived from an EMBL/GenBank/DDBJ whole genome shotgun (WGS) entry which is preliminary data.</text>
</comment>
<evidence type="ECO:0000313" key="2">
    <source>
        <dbReference type="Proteomes" id="UP001303647"/>
    </source>
</evidence>
<organism evidence="1 2">
    <name type="scientific">Corynascus novoguineensis</name>
    <dbReference type="NCBI Taxonomy" id="1126955"/>
    <lineage>
        <taxon>Eukaryota</taxon>
        <taxon>Fungi</taxon>
        <taxon>Dikarya</taxon>
        <taxon>Ascomycota</taxon>
        <taxon>Pezizomycotina</taxon>
        <taxon>Sordariomycetes</taxon>
        <taxon>Sordariomycetidae</taxon>
        <taxon>Sordariales</taxon>
        <taxon>Chaetomiaceae</taxon>
        <taxon>Corynascus</taxon>
    </lineage>
</organism>